<accession>D8QRG5</accession>
<evidence type="ECO:0000313" key="3">
    <source>
        <dbReference type="Proteomes" id="UP000001514"/>
    </source>
</evidence>
<keyword evidence="3" id="KW-1185">Reference proteome</keyword>
<dbReference type="InParanoid" id="D8QRG5"/>
<proteinExistence type="predicted"/>
<dbReference type="eggNOG" id="KOG4197">
    <property type="taxonomic scope" value="Eukaryota"/>
</dbReference>
<dbReference type="Gene3D" id="1.25.40.10">
    <property type="entry name" value="Tetratricopeptide repeat domain"/>
    <property type="match status" value="1"/>
</dbReference>
<evidence type="ECO:0000313" key="1">
    <source>
        <dbReference type="EMBL" id="EFJ27891.1"/>
    </source>
</evidence>
<dbReference type="HOGENOM" id="CLU_002706_0_0_1"/>
<dbReference type="KEGG" id="smo:SELMODRAFT_403453"/>
<dbReference type="KEGG" id="smo:SELMODRAFT_411897"/>
<dbReference type="Gramene" id="EFJ36773">
    <property type="protein sequence ID" value="EFJ36773"/>
    <property type="gene ID" value="SELMODRAFT_403453"/>
</dbReference>
<dbReference type="EMBL" id="GL377581">
    <property type="protein sequence ID" value="EFJ27891.1"/>
    <property type="molecule type" value="Genomic_DNA"/>
</dbReference>
<protein>
    <recommendedName>
        <fullName evidence="4">Pentacotripeptide-repeat region of PRORP domain-containing protein</fullName>
    </recommendedName>
</protein>
<dbReference type="EMBL" id="GL377566">
    <property type="protein sequence ID" value="EFJ36773.1"/>
    <property type="molecule type" value="Genomic_DNA"/>
</dbReference>
<dbReference type="Gramene" id="EFJ27891">
    <property type="protein sequence ID" value="EFJ27891"/>
    <property type="gene ID" value="SELMODRAFT_411897"/>
</dbReference>
<gene>
    <name evidence="2" type="ORF">SELMODRAFT_403453</name>
    <name evidence="1" type="ORF">SELMODRAFT_411897</name>
</gene>
<name>D8QRG5_SELML</name>
<reference evidence="2 3" key="1">
    <citation type="journal article" date="2011" name="Science">
        <title>The Selaginella genome identifies genetic changes associated with the evolution of vascular plants.</title>
        <authorList>
            <person name="Banks J.A."/>
            <person name="Nishiyama T."/>
            <person name="Hasebe M."/>
            <person name="Bowman J.L."/>
            <person name="Gribskov M."/>
            <person name="dePamphilis C."/>
            <person name="Albert V.A."/>
            <person name="Aono N."/>
            <person name="Aoyama T."/>
            <person name="Ambrose B.A."/>
            <person name="Ashton N.W."/>
            <person name="Axtell M.J."/>
            <person name="Barker E."/>
            <person name="Barker M.S."/>
            <person name="Bennetzen J.L."/>
            <person name="Bonawitz N.D."/>
            <person name="Chapple C."/>
            <person name="Cheng C."/>
            <person name="Correa L.G."/>
            <person name="Dacre M."/>
            <person name="DeBarry J."/>
            <person name="Dreyer I."/>
            <person name="Elias M."/>
            <person name="Engstrom E.M."/>
            <person name="Estelle M."/>
            <person name="Feng L."/>
            <person name="Finet C."/>
            <person name="Floyd S.K."/>
            <person name="Frommer W.B."/>
            <person name="Fujita T."/>
            <person name="Gramzow L."/>
            <person name="Gutensohn M."/>
            <person name="Harholt J."/>
            <person name="Hattori M."/>
            <person name="Heyl A."/>
            <person name="Hirai T."/>
            <person name="Hiwatashi Y."/>
            <person name="Ishikawa M."/>
            <person name="Iwata M."/>
            <person name="Karol K.G."/>
            <person name="Koehler B."/>
            <person name="Kolukisaoglu U."/>
            <person name="Kubo M."/>
            <person name="Kurata T."/>
            <person name="Lalonde S."/>
            <person name="Li K."/>
            <person name="Li Y."/>
            <person name="Litt A."/>
            <person name="Lyons E."/>
            <person name="Manning G."/>
            <person name="Maruyama T."/>
            <person name="Michael T.P."/>
            <person name="Mikami K."/>
            <person name="Miyazaki S."/>
            <person name="Morinaga S."/>
            <person name="Murata T."/>
            <person name="Mueller-Roeber B."/>
            <person name="Nelson D.R."/>
            <person name="Obara M."/>
            <person name="Oguri Y."/>
            <person name="Olmstead R.G."/>
            <person name="Onodera N."/>
            <person name="Petersen B.L."/>
            <person name="Pils B."/>
            <person name="Prigge M."/>
            <person name="Rensing S.A."/>
            <person name="Riano-Pachon D.M."/>
            <person name="Roberts A.W."/>
            <person name="Sato Y."/>
            <person name="Scheller H.V."/>
            <person name="Schulz B."/>
            <person name="Schulz C."/>
            <person name="Shakirov E.V."/>
            <person name="Shibagaki N."/>
            <person name="Shinohara N."/>
            <person name="Shippen D.E."/>
            <person name="Soerensen I."/>
            <person name="Sotooka R."/>
            <person name="Sugimoto N."/>
            <person name="Sugita M."/>
            <person name="Sumikawa N."/>
            <person name="Tanurdzic M."/>
            <person name="Theissen G."/>
            <person name="Ulvskov P."/>
            <person name="Wakazuki S."/>
            <person name="Weng J.K."/>
            <person name="Willats W.W."/>
            <person name="Wipf D."/>
            <person name="Wolf P.G."/>
            <person name="Yang L."/>
            <person name="Zimmer A.D."/>
            <person name="Zhu Q."/>
            <person name="Mitros T."/>
            <person name="Hellsten U."/>
            <person name="Loque D."/>
            <person name="Otillar R."/>
            <person name="Salamov A."/>
            <person name="Schmutz J."/>
            <person name="Shapiro H."/>
            <person name="Lindquist E."/>
            <person name="Lucas S."/>
            <person name="Rokhsar D."/>
            <person name="Grigoriev I.V."/>
        </authorList>
    </citation>
    <scope>NUCLEOTIDE SEQUENCE [LARGE SCALE GENOMIC DNA]</scope>
</reference>
<dbReference type="PANTHER" id="PTHR47925:SF84">
    <property type="entry name" value="PENTATRICOPEPTIDE REPEAT-CONTAINING PROTEIN"/>
    <property type="match status" value="1"/>
</dbReference>
<dbReference type="Proteomes" id="UP000001514">
    <property type="component" value="Unassembled WGS sequence"/>
</dbReference>
<sequence>MNLGGVLADEITFTGVLTACNHLGLLAECWEFVLSMSADYHLAPAMEHYCSVVDILGRSGQLKNAEEIIRQEEEEQGSSSGAAAWRALLAASKMQKDGARAIRSARSVIRLDGGKSLPFIVSVGL</sequence>
<evidence type="ECO:0008006" key="4">
    <source>
        <dbReference type="Google" id="ProtNLM"/>
    </source>
</evidence>
<dbReference type="InterPro" id="IPR011990">
    <property type="entry name" value="TPR-like_helical_dom_sf"/>
</dbReference>
<dbReference type="AlphaFoldDB" id="D8QRG5"/>
<evidence type="ECO:0000313" key="2">
    <source>
        <dbReference type="EMBL" id="EFJ36773.1"/>
    </source>
</evidence>
<dbReference type="PANTHER" id="PTHR47925">
    <property type="entry name" value="OS01G0913400 PROTEIN-RELATED"/>
    <property type="match status" value="1"/>
</dbReference>
<organism evidence="3">
    <name type="scientific">Selaginella moellendorffii</name>
    <name type="common">Spikemoss</name>
    <dbReference type="NCBI Taxonomy" id="88036"/>
    <lineage>
        <taxon>Eukaryota</taxon>
        <taxon>Viridiplantae</taxon>
        <taxon>Streptophyta</taxon>
        <taxon>Embryophyta</taxon>
        <taxon>Tracheophyta</taxon>
        <taxon>Lycopodiopsida</taxon>
        <taxon>Selaginellales</taxon>
        <taxon>Selaginellaceae</taxon>
        <taxon>Selaginella</taxon>
    </lineage>
</organism>